<evidence type="ECO:0000256" key="2">
    <source>
        <dbReference type="ARBA" id="ARBA00023004"/>
    </source>
</evidence>
<evidence type="ECO:0000256" key="1">
    <source>
        <dbReference type="ARBA" id="ARBA00022723"/>
    </source>
</evidence>
<name>A0AAP0KEH6_9MAGN</name>
<dbReference type="PANTHER" id="PTHR47990">
    <property type="entry name" value="2-OXOGLUTARATE (2OG) AND FE(II)-DEPENDENT OXYGENASE SUPERFAMILY PROTEIN-RELATED"/>
    <property type="match status" value="1"/>
</dbReference>
<gene>
    <name evidence="5" type="ORF">Scep_008534</name>
</gene>
<evidence type="ECO:0000313" key="6">
    <source>
        <dbReference type="Proteomes" id="UP001419268"/>
    </source>
</evidence>
<keyword evidence="1" id="KW-0479">Metal-binding</keyword>
<dbReference type="InterPro" id="IPR044861">
    <property type="entry name" value="IPNS-like_FE2OG_OXY"/>
</dbReference>
<dbReference type="AlphaFoldDB" id="A0AAP0KEH6"/>
<comment type="caution">
    <text evidence="5">The sequence shown here is derived from an EMBL/GenBank/DDBJ whole genome shotgun (WGS) entry which is preliminary data.</text>
</comment>
<protein>
    <submittedName>
        <fullName evidence="5">Uncharacterized protein</fullName>
    </submittedName>
</protein>
<feature type="domain" description="Non-haem dioxygenase N-terminal" evidence="4">
    <location>
        <begin position="9"/>
        <end position="87"/>
    </location>
</feature>
<evidence type="ECO:0000259" key="3">
    <source>
        <dbReference type="Pfam" id="PF03171"/>
    </source>
</evidence>
<organism evidence="5 6">
    <name type="scientific">Stephania cephalantha</name>
    <dbReference type="NCBI Taxonomy" id="152367"/>
    <lineage>
        <taxon>Eukaryota</taxon>
        <taxon>Viridiplantae</taxon>
        <taxon>Streptophyta</taxon>
        <taxon>Embryophyta</taxon>
        <taxon>Tracheophyta</taxon>
        <taxon>Spermatophyta</taxon>
        <taxon>Magnoliopsida</taxon>
        <taxon>Ranunculales</taxon>
        <taxon>Menispermaceae</taxon>
        <taxon>Menispermoideae</taxon>
        <taxon>Cissampelideae</taxon>
        <taxon>Stephania</taxon>
    </lineage>
</organism>
<dbReference type="InterPro" id="IPR026992">
    <property type="entry name" value="DIOX_N"/>
</dbReference>
<sequence>MGSESALRLPIVDFIKEDLKPGSPEWDSLKTQVKQALQEYGCFEALYNKVPSDLSIDLYEGLEELFDLPLQTKLRNRSNKPFHGYYDHIVFKCLFLDLLNINTVNLYAKQLVELDHMVRRMVLESLGVDKYYDEHIESTNYLLRVMKYKGPQTSEAKMGLNSHTDKNILTILHQNQVAGLEVQTKDGEWFDVKPSPNSFIVM</sequence>
<dbReference type="InterPro" id="IPR027443">
    <property type="entry name" value="IPNS-like_sf"/>
</dbReference>
<dbReference type="InterPro" id="IPR050231">
    <property type="entry name" value="Iron_ascorbate_oxido_reductase"/>
</dbReference>
<proteinExistence type="predicted"/>
<dbReference type="Gene3D" id="2.60.120.330">
    <property type="entry name" value="B-lactam Antibiotic, Isopenicillin N Synthase, Chain"/>
    <property type="match status" value="2"/>
</dbReference>
<reference evidence="5 6" key="1">
    <citation type="submission" date="2024-01" db="EMBL/GenBank/DDBJ databases">
        <title>Genome assemblies of Stephania.</title>
        <authorList>
            <person name="Yang L."/>
        </authorList>
    </citation>
    <scope>NUCLEOTIDE SEQUENCE [LARGE SCALE GENOMIC DNA]</scope>
    <source>
        <strain evidence="5">JXDWG</strain>
        <tissue evidence="5">Leaf</tissue>
    </source>
</reference>
<dbReference type="GO" id="GO:0046872">
    <property type="term" value="F:metal ion binding"/>
    <property type="evidence" value="ECO:0007669"/>
    <property type="project" value="UniProtKB-KW"/>
</dbReference>
<dbReference type="EMBL" id="JBBNAG010000003">
    <property type="protein sequence ID" value="KAK9149777.1"/>
    <property type="molecule type" value="Genomic_DNA"/>
</dbReference>
<accession>A0AAP0KEH6</accession>
<dbReference type="SUPFAM" id="SSF51197">
    <property type="entry name" value="Clavaminate synthase-like"/>
    <property type="match status" value="1"/>
</dbReference>
<dbReference type="Pfam" id="PF03171">
    <property type="entry name" value="2OG-FeII_Oxy"/>
    <property type="match status" value="1"/>
</dbReference>
<dbReference type="Pfam" id="PF14226">
    <property type="entry name" value="DIOX_N"/>
    <property type="match status" value="1"/>
</dbReference>
<keyword evidence="6" id="KW-1185">Reference proteome</keyword>
<dbReference type="Proteomes" id="UP001419268">
    <property type="component" value="Unassembled WGS sequence"/>
</dbReference>
<feature type="domain" description="Isopenicillin N synthase-like Fe(2+) 2OG dioxygenase" evidence="3">
    <location>
        <begin position="143"/>
        <end position="201"/>
    </location>
</feature>
<evidence type="ECO:0000313" key="5">
    <source>
        <dbReference type="EMBL" id="KAK9149777.1"/>
    </source>
</evidence>
<keyword evidence="2" id="KW-0408">Iron</keyword>
<evidence type="ECO:0000259" key="4">
    <source>
        <dbReference type="Pfam" id="PF14226"/>
    </source>
</evidence>